<dbReference type="Proteomes" id="UP000070427">
    <property type="component" value="Unassembled WGS sequence"/>
</dbReference>
<dbReference type="NCBIfam" id="TIGR02841">
    <property type="entry name" value="spore_YyaC"/>
    <property type="match status" value="1"/>
</dbReference>
<dbReference type="RefSeq" id="WP_066353774.1">
    <property type="nucleotide sequence ID" value="NZ_LOED01000020.1"/>
</dbReference>
<dbReference type="STRING" id="520764.AN618_16350"/>
<evidence type="ECO:0008006" key="3">
    <source>
        <dbReference type="Google" id="ProtNLM"/>
    </source>
</evidence>
<evidence type="ECO:0000313" key="1">
    <source>
        <dbReference type="EMBL" id="KXG76395.1"/>
    </source>
</evidence>
<dbReference type="PATRIC" id="fig|520764.3.peg.1755"/>
<dbReference type="Pfam" id="PF06866">
    <property type="entry name" value="DUF1256"/>
    <property type="match status" value="1"/>
</dbReference>
<dbReference type="InterPro" id="IPR009665">
    <property type="entry name" value="YyaC"/>
</dbReference>
<gene>
    <name evidence="1" type="ORF">AN618_16350</name>
</gene>
<sequence>MLLDPQALRPYGIRVHIDNPNAVEAIAHGFATLLSETYCPPSPIVFLCIGTDRSTGDSLGPLVGNMLKEKNFLHAQVKGCLAEPVHAGNLENILQELYSFKEPYIVAVDASLGRSENVGTVKIGRGPIKPGAGVNKNLPEVGQLHITGVVNVGGFMEFFVLQNTRLFLVMKMAKVISEGIALGMKQFFT</sequence>
<dbReference type="AlphaFoldDB" id="A0A140L770"/>
<dbReference type="EMBL" id="LOED01000020">
    <property type="protein sequence ID" value="KXG76395.1"/>
    <property type="molecule type" value="Genomic_DNA"/>
</dbReference>
<protein>
    <recommendedName>
        <fullName evidence="3">Spore protease YyaC</fullName>
    </recommendedName>
</protein>
<reference evidence="1 2" key="1">
    <citation type="submission" date="2015-12" db="EMBL/GenBank/DDBJ databases">
        <title>Draft genome sequnece of Fervidicola ferrireducens strain Y170.</title>
        <authorList>
            <person name="Patel B.K."/>
        </authorList>
    </citation>
    <scope>NUCLEOTIDE SEQUENCE [LARGE SCALE GENOMIC DNA]</scope>
    <source>
        <strain evidence="1 2">Y170</strain>
    </source>
</reference>
<dbReference type="InterPro" id="IPR023430">
    <property type="entry name" value="Pept_HybD-like_dom_sf"/>
</dbReference>
<dbReference type="SUPFAM" id="SSF53163">
    <property type="entry name" value="HybD-like"/>
    <property type="match status" value="1"/>
</dbReference>
<keyword evidence="2" id="KW-1185">Reference proteome</keyword>
<proteinExistence type="predicted"/>
<evidence type="ECO:0000313" key="2">
    <source>
        <dbReference type="Proteomes" id="UP000070427"/>
    </source>
</evidence>
<comment type="caution">
    <text evidence="1">The sequence shown here is derived from an EMBL/GenBank/DDBJ whole genome shotgun (WGS) entry which is preliminary data.</text>
</comment>
<organism evidence="1 2">
    <name type="scientific">Fervidicola ferrireducens</name>
    <dbReference type="NCBI Taxonomy" id="520764"/>
    <lineage>
        <taxon>Bacteria</taxon>
        <taxon>Bacillati</taxon>
        <taxon>Bacillota</taxon>
        <taxon>Clostridia</taxon>
        <taxon>Thermosediminibacterales</taxon>
        <taxon>Thermosediminibacteraceae</taxon>
        <taxon>Fervidicola</taxon>
    </lineage>
</organism>
<name>A0A140L770_9FIRM</name>
<dbReference type="FunCoup" id="A0A140L770">
    <property type="interactions" value="48"/>
</dbReference>
<accession>A0A140L770</accession>
<dbReference type="InParanoid" id="A0A140L770"/>
<dbReference type="OrthoDB" id="9815953at2"/>